<evidence type="ECO:0000256" key="2">
    <source>
        <dbReference type="ARBA" id="ARBA00023043"/>
    </source>
</evidence>
<organism evidence="5 6">
    <name type="scientific">Streptomyces gibsoniae</name>
    <dbReference type="NCBI Taxonomy" id="3075529"/>
    <lineage>
        <taxon>Bacteria</taxon>
        <taxon>Bacillati</taxon>
        <taxon>Actinomycetota</taxon>
        <taxon>Actinomycetes</taxon>
        <taxon>Kitasatosporales</taxon>
        <taxon>Streptomycetaceae</taxon>
        <taxon>Streptomyces</taxon>
    </lineage>
</organism>
<protein>
    <submittedName>
        <fullName evidence="5">Ankyrin repeat domain-containing protein</fullName>
    </submittedName>
</protein>
<accession>A0ABU2U7A8</accession>
<dbReference type="SMART" id="SM00248">
    <property type="entry name" value="ANK"/>
    <property type="match status" value="2"/>
</dbReference>
<evidence type="ECO:0000256" key="4">
    <source>
        <dbReference type="SAM" id="MobiDB-lite"/>
    </source>
</evidence>
<reference evidence="6" key="1">
    <citation type="submission" date="2023-07" db="EMBL/GenBank/DDBJ databases">
        <title>30 novel species of actinomycetes from the DSMZ collection.</title>
        <authorList>
            <person name="Nouioui I."/>
        </authorList>
    </citation>
    <scope>NUCLEOTIDE SEQUENCE [LARGE SCALE GENOMIC DNA]</scope>
    <source>
        <strain evidence="6">DSM 41699</strain>
    </source>
</reference>
<dbReference type="PROSITE" id="PS50297">
    <property type="entry name" value="ANK_REP_REGION"/>
    <property type="match status" value="1"/>
</dbReference>
<feature type="region of interest" description="Disordered" evidence="4">
    <location>
        <begin position="162"/>
        <end position="185"/>
    </location>
</feature>
<evidence type="ECO:0000256" key="1">
    <source>
        <dbReference type="ARBA" id="ARBA00022737"/>
    </source>
</evidence>
<dbReference type="Proteomes" id="UP001183809">
    <property type="component" value="Unassembled WGS sequence"/>
</dbReference>
<dbReference type="PANTHER" id="PTHR24126:SF14">
    <property type="entry name" value="ANK_REP_REGION DOMAIN-CONTAINING PROTEIN"/>
    <property type="match status" value="1"/>
</dbReference>
<keyword evidence="1" id="KW-0677">Repeat</keyword>
<dbReference type="Pfam" id="PF12796">
    <property type="entry name" value="Ank_2"/>
    <property type="match status" value="1"/>
</dbReference>
<name>A0ABU2U7A8_9ACTN</name>
<keyword evidence="6" id="KW-1185">Reference proteome</keyword>
<comment type="caution">
    <text evidence="5">The sequence shown here is derived from an EMBL/GenBank/DDBJ whole genome shotgun (WGS) entry which is preliminary data.</text>
</comment>
<sequence>MRRGKVELLELLRSHGARPQVTDIDRFLCACRLADSAEMRNLGPDLAGQLDEKDYVVLVEAAAEGRTESVRLMLDAGFPIETRGDDGGTALHVASYAGSASTVQFLLERGADLESRDTTWDSTPIDWVKVGSGHHPDHCPDSDWVATARILIEAGASLAELNLGPDSEKPASGEVDELLRSYGVS</sequence>
<feature type="repeat" description="ANK" evidence="3">
    <location>
        <begin position="86"/>
        <end position="118"/>
    </location>
</feature>
<dbReference type="EMBL" id="JAVREY010000094">
    <property type="protein sequence ID" value="MDT0469116.1"/>
    <property type="molecule type" value="Genomic_DNA"/>
</dbReference>
<keyword evidence="2 3" id="KW-0040">ANK repeat</keyword>
<evidence type="ECO:0000313" key="6">
    <source>
        <dbReference type="Proteomes" id="UP001183809"/>
    </source>
</evidence>
<evidence type="ECO:0000256" key="3">
    <source>
        <dbReference type="PROSITE-ProRule" id="PRU00023"/>
    </source>
</evidence>
<gene>
    <name evidence="5" type="ORF">RM764_40160</name>
</gene>
<proteinExistence type="predicted"/>
<dbReference type="Gene3D" id="1.25.40.20">
    <property type="entry name" value="Ankyrin repeat-containing domain"/>
    <property type="match status" value="1"/>
</dbReference>
<dbReference type="SUPFAM" id="SSF48403">
    <property type="entry name" value="Ankyrin repeat"/>
    <property type="match status" value="1"/>
</dbReference>
<evidence type="ECO:0000313" key="5">
    <source>
        <dbReference type="EMBL" id="MDT0469116.1"/>
    </source>
</evidence>
<dbReference type="InterPro" id="IPR036770">
    <property type="entry name" value="Ankyrin_rpt-contain_sf"/>
</dbReference>
<dbReference type="InterPro" id="IPR002110">
    <property type="entry name" value="Ankyrin_rpt"/>
</dbReference>
<dbReference type="PANTHER" id="PTHR24126">
    <property type="entry name" value="ANKYRIN REPEAT, PH AND SEC7 DOMAIN CONTAINING PROTEIN SECG-RELATED"/>
    <property type="match status" value="1"/>
</dbReference>
<dbReference type="PROSITE" id="PS50088">
    <property type="entry name" value="ANK_REPEAT"/>
    <property type="match status" value="1"/>
</dbReference>
<dbReference type="RefSeq" id="WP_311700555.1">
    <property type="nucleotide sequence ID" value="NZ_JAVREY010000094.1"/>
</dbReference>